<dbReference type="AlphaFoldDB" id="A0A517Z4M5"/>
<evidence type="ECO:0000313" key="7">
    <source>
        <dbReference type="EMBL" id="QDU37441.1"/>
    </source>
</evidence>
<dbReference type="SFLD" id="SFLDS00001">
    <property type="entry name" value="Enolase"/>
    <property type="match status" value="1"/>
</dbReference>
<feature type="domain" description="Mandelate racemase/muconate lactonizing enzyme C-terminal" evidence="6">
    <location>
        <begin position="145"/>
        <end position="241"/>
    </location>
</feature>
<name>A0A517Z4M5_9PLAN</name>
<evidence type="ECO:0000259" key="6">
    <source>
        <dbReference type="SMART" id="SM00922"/>
    </source>
</evidence>
<dbReference type="InterPro" id="IPR029017">
    <property type="entry name" value="Enolase-like_N"/>
</dbReference>
<dbReference type="InterPro" id="IPR029065">
    <property type="entry name" value="Enolase_C-like"/>
</dbReference>
<keyword evidence="4" id="KW-0460">Magnesium</keyword>
<proteinExistence type="inferred from homology"/>
<accession>A0A517Z4M5</accession>
<dbReference type="GO" id="GO:0016854">
    <property type="term" value="F:racemase and epimerase activity"/>
    <property type="evidence" value="ECO:0007669"/>
    <property type="project" value="UniProtKB-ARBA"/>
</dbReference>
<dbReference type="Proteomes" id="UP000320496">
    <property type="component" value="Chromosome"/>
</dbReference>
<dbReference type="FunFam" id="3.30.390.10:FF:000009">
    <property type="entry name" value="Hydrophobic dipeptide epimerase"/>
    <property type="match status" value="1"/>
</dbReference>
<dbReference type="OrthoDB" id="9785902at2"/>
<dbReference type="Gene3D" id="3.30.390.10">
    <property type="entry name" value="Enolase-like, N-terminal domain"/>
    <property type="match status" value="1"/>
</dbReference>
<dbReference type="SMART" id="SM00922">
    <property type="entry name" value="MR_MLE"/>
    <property type="match status" value="1"/>
</dbReference>
<dbReference type="SFLD" id="SFLDG00180">
    <property type="entry name" value="muconate_cycloisomerase"/>
    <property type="match status" value="1"/>
</dbReference>
<dbReference type="Pfam" id="PF02746">
    <property type="entry name" value="MR_MLE_N"/>
    <property type="match status" value="1"/>
</dbReference>
<dbReference type="Pfam" id="PF13378">
    <property type="entry name" value="MR_MLE_C"/>
    <property type="match status" value="1"/>
</dbReference>
<reference evidence="7 8" key="1">
    <citation type="submission" date="2019-02" db="EMBL/GenBank/DDBJ databases">
        <title>Deep-cultivation of Planctomycetes and their phenomic and genomic characterization uncovers novel biology.</title>
        <authorList>
            <person name="Wiegand S."/>
            <person name="Jogler M."/>
            <person name="Boedeker C."/>
            <person name="Pinto D."/>
            <person name="Vollmers J."/>
            <person name="Rivas-Marin E."/>
            <person name="Kohn T."/>
            <person name="Peeters S.H."/>
            <person name="Heuer A."/>
            <person name="Rast P."/>
            <person name="Oberbeckmann S."/>
            <person name="Bunk B."/>
            <person name="Jeske O."/>
            <person name="Meyerdierks A."/>
            <person name="Storesund J.E."/>
            <person name="Kallscheuer N."/>
            <person name="Luecker S."/>
            <person name="Lage O.M."/>
            <person name="Pohl T."/>
            <person name="Merkel B.J."/>
            <person name="Hornburger P."/>
            <person name="Mueller R.-W."/>
            <person name="Bruemmer F."/>
            <person name="Labrenz M."/>
            <person name="Spormann A.M."/>
            <person name="Op den Camp H."/>
            <person name="Overmann J."/>
            <person name="Amann R."/>
            <person name="Jetten M.S.M."/>
            <person name="Mascher T."/>
            <person name="Medema M.H."/>
            <person name="Devos D.P."/>
            <person name="Kaster A.-K."/>
            <person name="Ovreas L."/>
            <person name="Rohde M."/>
            <person name="Galperin M.Y."/>
            <person name="Jogler C."/>
        </authorList>
    </citation>
    <scope>NUCLEOTIDE SEQUENCE [LARGE SCALE GENOMIC DNA]</scope>
    <source>
        <strain evidence="7 8">Mal4</strain>
    </source>
</reference>
<protein>
    <submittedName>
        <fullName evidence="7">L-Ala-D/L-Glu epimerase</fullName>
        <ecNumber evidence="7">5.1.1.-</ecNumber>
    </submittedName>
</protein>
<evidence type="ECO:0000256" key="3">
    <source>
        <dbReference type="ARBA" id="ARBA00022723"/>
    </source>
</evidence>
<evidence type="ECO:0000256" key="2">
    <source>
        <dbReference type="ARBA" id="ARBA00008031"/>
    </source>
</evidence>
<dbReference type="InterPro" id="IPR013341">
    <property type="entry name" value="Mandelate_racemase_N_dom"/>
</dbReference>
<dbReference type="GO" id="GO:0006518">
    <property type="term" value="P:peptide metabolic process"/>
    <property type="evidence" value="ECO:0007669"/>
    <property type="project" value="UniProtKB-ARBA"/>
</dbReference>
<evidence type="ECO:0000313" key="8">
    <source>
        <dbReference type="Proteomes" id="UP000320496"/>
    </source>
</evidence>
<keyword evidence="5 7" id="KW-0413">Isomerase</keyword>
<dbReference type="InterPro" id="IPR013342">
    <property type="entry name" value="Mandelate_racemase_C"/>
</dbReference>
<dbReference type="PANTHER" id="PTHR48073">
    <property type="entry name" value="O-SUCCINYLBENZOATE SYNTHASE-RELATED"/>
    <property type="match status" value="1"/>
</dbReference>
<sequence length="371" mass="40236">MKITKIDSFAVRIPLKPKRRMISALGQQGDSEYLLVRVETDAGIEGAGEATVMARWSGETVWSAQAMVDRMLAPKLIGLDPRAIEEIDAVIDAVTKDNWFAKSAIEMACWDIAGKDAGKPVYDLLDGPRRSNRIECRFSMGAYPLEQARTIAEELVEAGFRTIKVKVGTNVAEDIARVKTVREVIGPDRALVIDANGGWDAETAIAATKEMQSLNVSLFEQPTPRHEYAGLARVREETGIPVMADDTVFDLAQAQECLRNGACDVISVYPGKNGGIRKSRQIAEVAAERGVACSIGSNLEWDVASAAMCHLVVGTDNLQVERFPGDILGPEYHEFSIVKNPLTIEGPFIETPTGPGLGVEVDWGLATAHSV</sequence>
<dbReference type="PANTHER" id="PTHR48073:SF2">
    <property type="entry name" value="O-SUCCINYLBENZOATE SYNTHASE"/>
    <property type="match status" value="1"/>
</dbReference>
<dbReference type="RefSeq" id="WP_145368274.1">
    <property type="nucleotide sequence ID" value="NZ_CP036275.1"/>
</dbReference>
<evidence type="ECO:0000256" key="4">
    <source>
        <dbReference type="ARBA" id="ARBA00022842"/>
    </source>
</evidence>
<comment type="cofactor">
    <cofactor evidence="1">
        <name>Mg(2+)</name>
        <dbReference type="ChEBI" id="CHEBI:18420"/>
    </cofactor>
</comment>
<comment type="similarity">
    <text evidence="2">Belongs to the mandelate racemase/muconate lactonizing enzyme family.</text>
</comment>
<dbReference type="EC" id="5.1.1.-" evidence="7"/>
<dbReference type="Gene3D" id="3.20.20.120">
    <property type="entry name" value="Enolase-like C-terminal domain"/>
    <property type="match status" value="1"/>
</dbReference>
<evidence type="ECO:0000256" key="5">
    <source>
        <dbReference type="ARBA" id="ARBA00023235"/>
    </source>
</evidence>
<dbReference type="KEGG" id="mri:Mal4_17540"/>
<dbReference type="InterPro" id="IPR036849">
    <property type="entry name" value="Enolase-like_C_sf"/>
</dbReference>
<dbReference type="SUPFAM" id="SSF54826">
    <property type="entry name" value="Enolase N-terminal domain-like"/>
    <property type="match status" value="1"/>
</dbReference>
<dbReference type="EMBL" id="CP036275">
    <property type="protein sequence ID" value="QDU37441.1"/>
    <property type="molecule type" value="Genomic_DNA"/>
</dbReference>
<dbReference type="GO" id="GO:0046872">
    <property type="term" value="F:metal ion binding"/>
    <property type="evidence" value="ECO:0007669"/>
    <property type="project" value="UniProtKB-KW"/>
</dbReference>
<keyword evidence="3" id="KW-0479">Metal-binding</keyword>
<evidence type="ECO:0000256" key="1">
    <source>
        <dbReference type="ARBA" id="ARBA00001946"/>
    </source>
</evidence>
<dbReference type="SUPFAM" id="SSF51604">
    <property type="entry name" value="Enolase C-terminal domain-like"/>
    <property type="match status" value="1"/>
</dbReference>
<keyword evidence="8" id="KW-1185">Reference proteome</keyword>
<organism evidence="7 8">
    <name type="scientific">Maioricimonas rarisocia</name>
    <dbReference type="NCBI Taxonomy" id="2528026"/>
    <lineage>
        <taxon>Bacteria</taxon>
        <taxon>Pseudomonadati</taxon>
        <taxon>Planctomycetota</taxon>
        <taxon>Planctomycetia</taxon>
        <taxon>Planctomycetales</taxon>
        <taxon>Planctomycetaceae</taxon>
        <taxon>Maioricimonas</taxon>
    </lineage>
</organism>
<gene>
    <name evidence="7" type="primary">ykfB_2</name>
    <name evidence="7" type="ORF">Mal4_17540</name>
</gene>